<dbReference type="Proteomes" id="UP000014071">
    <property type="component" value="Unassembled WGS sequence"/>
</dbReference>
<dbReference type="AlphaFoldDB" id="R9P9A5"/>
<gene>
    <name evidence="2" type="ORF">PHSY_005534</name>
</gene>
<keyword evidence="2" id="KW-0378">Hydrolase</keyword>
<feature type="signal peptide" evidence="1">
    <location>
        <begin position="1"/>
        <end position="22"/>
    </location>
</feature>
<evidence type="ECO:0000256" key="1">
    <source>
        <dbReference type="SAM" id="SignalP"/>
    </source>
</evidence>
<reference evidence="3" key="1">
    <citation type="journal article" date="2013" name="Genome Announc.">
        <title>Draft genome sequence of the basidiomycetous yeast-like fungus Pseudozyma hubeiensis SY62, which produces an abundant amount of the biosurfactant mannosylerythritol lipids.</title>
        <authorList>
            <person name="Konishi M."/>
            <person name="Hatada Y."/>
            <person name="Horiuchi J."/>
        </authorList>
    </citation>
    <scope>NUCLEOTIDE SEQUENCE [LARGE SCALE GENOMIC DNA]</scope>
    <source>
        <strain evidence="3">SY62</strain>
    </source>
</reference>
<proteinExistence type="predicted"/>
<dbReference type="EMBL" id="DF238814">
    <property type="protein sequence ID" value="GAC97946.1"/>
    <property type="molecule type" value="Genomic_DNA"/>
</dbReference>
<keyword evidence="2" id="KW-0067">ATP-binding</keyword>
<accession>R9P9A5</accession>
<evidence type="ECO:0000313" key="3">
    <source>
        <dbReference type="Proteomes" id="UP000014071"/>
    </source>
</evidence>
<organism evidence="2 3">
    <name type="scientific">Pseudozyma hubeiensis (strain SY62)</name>
    <name type="common">Yeast</name>
    <dbReference type="NCBI Taxonomy" id="1305764"/>
    <lineage>
        <taxon>Eukaryota</taxon>
        <taxon>Fungi</taxon>
        <taxon>Dikarya</taxon>
        <taxon>Basidiomycota</taxon>
        <taxon>Ustilaginomycotina</taxon>
        <taxon>Ustilaginomycetes</taxon>
        <taxon>Ustilaginales</taxon>
        <taxon>Ustilaginaceae</taxon>
        <taxon>Pseudozyma</taxon>
    </lineage>
</organism>
<keyword evidence="3" id="KW-1185">Reference proteome</keyword>
<protein>
    <submittedName>
        <fullName evidence="2">ATP-dependent DNA helicase RecQ</fullName>
    </submittedName>
</protein>
<dbReference type="HOGENOM" id="CLU_1278359_0_0_1"/>
<feature type="chain" id="PRO_5004487801" evidence="1">
    <location>
        <begin position="23"/>
        <end position="217"/>
    </location>
</feature>
<keyword evidence="2" id="KW-0347">Helicase</keyword>
<dbReference type="eggNOG" id="ENOG502RDR6">
    <property type="taxonomic scope" value="Eukaryota"/>
</dbReference>
<dbReference type="OrthoDB" id="2546466at2759"/>
<keyword evidence="2" id="KW-0547">Nucleotide-binding</keyword>
<name>R9P9A5_PSEHS</name>
<evidence type="ECO:0000313" key="2">
    <source>
        <dbReference type="EMBL" id="GAC97946.1"/>
    </source>
</evidence>
<dbReference type="GO" id="GO:0004386">
    <property type="term" value="F:helicase activity"/>
    <property type="evidence" value="ECO:0007669"/>
    <property type="project" value="UniProtKB-KW"/>
</dbReference>
<keyword evidence="1" id="KW-0732">Signal</keyword>
<dbReference type="GeneID" id="24110812"/>
<sequence length="217" mass="24082">MMSASLLLVFLLYHLMVHVSCSTAPPLGSTIAVATQFDKRQSPNQFSLSSRPLPPPHFKMLVNILDRKVASLGYAASKAEPHWQSRNALPSLAGTVRAQLTNFPKRRQFMGLANDGQGTKVYAVPLFHQDFDRHRPIIGDFAGTGASKGSQRVLIVGLRKPAPLDLTLYRGPANLQPATVEMYGLAQFDHAATFHSRLERPWLNRDIAESLEDVLRR</sequence>
<dbReference type="RefSeq" id="XP_012191533.1">
    <property type="nucleotide sequence ID" value="XM_012336143.1"/>
</dbReference>